<evidence type="ECO:0000256" key="1">
    <source>
        <dbReference type="SAM" id="MobiDB-lite"/>
    </source>
</evidence>
<dbReference type="Proteomes" id="UP001631993">
    <property type="component" value="Unassembled WGS sequence"/>
</dbReference>
<sequence length="481" mass="51288">MLQRTVGNRALAQLVADERHEHGPGCGHSDGTAVQRAPEVDAVLRSGGRPLDAPLRQEMEARLDADFGDVRLHVDSAARRSAAQLGARAYTSGSHVVIGEGGGDKHTLAHELTHVIQQRSGPVAGTDTGDGLRVSAPGDAFERAAEANAARVMSGPAPVQRSAGLGEGVASERGRTGEGAGRRRQVQRVAYNTNAVPQGSFIYPVVDSVGRTTSIEMISDGSLTGSPPAVDPTGYGYIRQLGLTNFWIRFHLINMQAGGPGTQNNLVPASKRDNSRYEAGVESVLKRELVTVAAANSAIAWNAPRHYVYFGVDVNYGTADPQTSQYQQSFAPYFVRSLTINFKRYDPTTGVWQVLAASLPFAFTDPQPTYFGQALAAATMTLPDLVQVTANRRWDADDVVFLQSIGAGGPRRGEFQGLVDQAGALGATESVIHTFSQMPFRPPRQGGRGQQRGAVTFAERINSDAQLATLANLIATGRITT</sequence>
<name>A0ABW9IL54_STRGJ</name>
<dbReference type="EMBL" id="JBJVNE010000012">
    <property type="protein sequence ID" value="MFM9649206.1"/>
    <property type="molecule type" value="Genomic_DNA"/>
</dbReference>
<feature type="region of interest" description="Disordered" evidence="1">
    <location>
        <begin position="152"/>
        <end position="184"/>
    </location>
</feature>
<evidence type="ECO:0000313" key="3">
    <source>
        <dbReference type="EMBL" id="MFM9649206.1"/>
    </source>
</evidence>
<evidence type="ECO:0000313" key="4">
    <source>
        <dbReference type="Proteomes" id="UP001631993"/>
    </source>
</evidence>
<reference evidence="3 4" key="1">
    <citation type="submission" date="2024-12" db="EMBL/GenBank/DDBJ databases">
        <title>Forecasting of Potato common scab and diversities of Pathogenic streptomyces spp. in china.</title>
        <authorList>
            <person name="Handique U."/>
            <person name="Wu J."/>
        </authorList>
    </citation>
    <scope>NUCLEOTIDE SEQUENCE [LARGE SCALE GENOMIC DNA]</scope>
    <source>
        <strain evidence="3 4">ZRIMU1585</strain>
    </source>
</reference>
<dbReference type="GeneID" id="93767312"/>
<dbReference type="InterPro" id="IPR025295">
    <property type="entry name" value="eCIS_core_dom"/>
</dbReference>
<feature type="domain" description="eCIS core" evidence="2">
    <location>
        <begin position="50"/>
        <end position="121"/>
    </location>
</feature>
<dbReference type="RefSeq" id="WP_328737594.1">
    <property type="nucleotide sequence ID" value="NZ_JBJVMW010000026.1"/>
</dbReference>
<proteinExistence type="predicted"/>
<keyword evidence="4" id="KW-1185">Reference proteome</keyword>
<protein>
    <submittedName>
        <fullName evidence="3">DUF4157 domain-containing protein</fullName>
    </submittedName>
</protein>
<gene>
    <name evidence="3" type="ORF">ACKI1S_24045</name>
</gene>
<accession>A0ABW9IL54</accession>
<organism evidence="3 4">
    <name type="scientific">Streptomyces galilaeus</name>
    <dbReference type="NCBI Taxonomy" id="33899"/>
    <lineage>
        <taxon>Bacteria</taxon>
        <taxon>Bacillati</taxon>
        <taxon>Actinomycetota</taxon>
        <taxon>Actinomycetes</taxon>
        <taxon>Kitasatosporales</taxon>
        <taxon>Streptomycetaceae</taxon>
        <taxon>Streptomyces</taxon>
    </lineage>
</organism>
<comment type="caution">
    <text evidence="3">The sequence shown here is derived from an EMBL/GenBank/DDBJ whole genome shotgun (WGS) entry which is preliminary data.</text>
</comment>
<dbReference type="Pfam" id="PF13699">
    <property type="entry name" value="eCIS_core"/>
    <property type="match status" value="1"/>
</dbReference>
<evidence type="ECO:0000259" key="2">
    <source>
        <dbReference type="Pfam" id="PF13699"/>
    </source>
</evidence>